<proteinExistence type="predicted"/>
<dbReference type="EMBL" id="WVUH01000538">
    <property type="protein sequence ID" value="MBO4210634.1"/>
    <property type="molecule type" value="Genomic_DNA"/>
</dbReference>
<accession>A0ABS3W1Z0</accession>
<organism evidence="1 2">
    <name type="scientific">Micromonospora echinofusca</name>
    <dbReference type="NCBI Taxonomy" id="47858"/>
    <lineage>
        <taxon>Bacteria</taxon>
        <taxon>Bacillati</taxon>
        <taxon>Actinomycetota</taxon>
        <taxon>Actinomycetes</taxon>
        <taxon>Micromonosporales</taxon>
        <taxon>Micromonosporaceae</taxon>
        <taxon>Micromonospora</taxon>
    </lineage>
</organism>
<sequence>YGRGRHGVPDAQVGDQVVAAGLGVRPGEHPHDGDPLCAVTRDARTTPTIQVGGTVPGIDTAAPTVATTSDGTPLADRVLVPTGRVAVVRVLAGPDAQAGSYHLVTDLGIRYAVAAPAVLPLLGYPADGAVDVPAALLSRIPSGPTLDPRAAVTPATVAAR</sequence>
<name>A0ABS3W1Z0_MICEH</name>
<dbReference type="PANTHER" id="PTHR40765">
    <property type="entry name" value="ESX-2 SECRETION SYSTEM ATPASE ECCB2"/>
    <property type="match status" value="1"/>
</dbReference>
<dbReference type="RefSeq" id="WP_208817710.1">
    <property type="nucleotide sequence ID" value="NZ_WVUH01000538.1"/>
</dbReference>
<dbReference type="PANTHER" id="PTHR40765:SF2">
    <property type="entry name" value="ESX-2 SECRETION SYSTEM ATPASE ECCB2"/>
    <property type="match status" value="1"/>
</dbReference>
<reference evidence="1 2" key="1">
    <citation type="submission" date="2019-12" db="EMBL/GenBank/DDBJ databases">
        <title>Whole genome sequencing of endophytic Actinobacterium Micromonospora sp. MPMI6T.</title>
        <authorList>
            <person name="Evv R."/>
            <person name="Podile A.R."/>
        </authorList>
    </citation>
    <scope>NUCLEOTIDE SEQUENCE [LARGE SCALE GENOMIC DNA]</scope>
    <source>
        <strain evidence="1 2">MPMI6</strain>
    </source>
</reference>
<comment type="caution">
    <text evidence="1">The sequence shown here is derived from an EMBL/GenBank/DDBJ whole genome shotgun (WGS) entry which is preliminary data.</text>
</comment>
<protein>
    <recommendedName>
        <fullName evidence="3">Type VII secretion protein EccB</fullName>
    </recommendedName>
</protein>
<evidence type="ECO:0000313" key="2">
    <source>
        <dbReference type="Proteomes" id="UP000823521"/>
    </source>
</evidence>
<keyword evidence="2" id="KW-1185">Reference proteome</keyword>
<dbReference type="Pfam" id="PF05108">
    <property type="entry name" value="T7SS_ESX1_EccB"/>
    <property type="match status" value="1"/>
</dbReference>
<dbReference type="InterPro" id="IPR007795">
    <property type="entry name" value="T7SS_EccB"/>
</dbReference>
<dbReference type="Proteomes" id="UP000823521">
    <property type="component" value="Unassembled WGS sequence"/>
</dbReference>
<evidence type="ECO:0008006" key="3">
    <source>
        <dbReference type="Google" id="ProtNLM"/>
    </source>
</evidence>
<evidence type="ECO:0000313" key="1">
    <source>
        <dbReference type="EMBL" id="MBO4210634.1"/>
    </source>
</evidence>
<gene>
    <name evidence="1" type="ORF">GSF22_32270</name>
</gene>
<feature type="non-terminal residue" evidence="1">
    <location>
        <position position="1"/>
    </location>
</feature>